<feature type="transmembrane region" description="Helical" evidence="1">
    <location>
        <begin position="40"/>
        <end position="59"/>
    </location>
</feature>
<evidence type="ECO:0000256" key="1">
    <source>
        <dbReference type="SAM" id="Phobius"/>
    </source>
</evidence>
<sequence>MAIHLRKILLLSLRGFGILGKFILTIVVTRNISVEFQGGVGLLNSTITILVLIFGLDFYNYSNKQLVSSNKTPAFILKNNFLILLVAYLLLSPLLFIFFQSYFKEGLNSNLNFWLFLFVILFEHIGQEFFRFFIALGKSFTANILLFLRTGIWPICFSSYVMFTSNPVNLNTLLKFWLIFCLLNLIFSILIFPTFRKIVEERIDLNWIKKGLKVSGLMLMATFCLKLLEYADRYFLEYFYTLKDVGIYTFYFQIANIYNVIVFTLIISFVYPKIILVAKEGTLENIINEIVKNQKSTLLLFLLLNLLFILVIPVLLNFMQRPELEGNQWVLYGLLIGNLFLNLGYYYHYLLIGWDEERTILKVTMLSTIISLLLNIILIKSIGILGAVFTQVLSNFLMFYLKRRAYAKKLSLNRFI</sequence>
<evidence type="ECO:0000313" key="3">
    <source>
        <dbReference type="Proteomes" id="UP000305939"/>
    </source>
</evidence>
<keyword evidence="3" id="KW-1185">Reference proteome</keyword>
<reference evidence="2 3" key="1">
    <citation type="submission" date="2019-04" db="EMBL/GenBank/DDBJ databases">
        <title>Draft genome sequence of Robertkochia marina CC-AMO-30D.</title>
        <authorList>
            <person name="Hameed A."/>
            <person name="Lin S.-Y."/>
            <person name="Shahina M."/>
            <person name="Lai W.-A."/>
            <person name="Young C.-C."/>
        </authorList>
    </citation>
    <scope>NUCLEOTIDE SEQUENCE [LARGE SCALE GENOMIC DNA]</scope>
    <source>
        <strain evidence="2 3">CC-AMO-30D</strain>
    </source>
</reference>
<gene>
    <name evidence="2" type="ORF">E7Z59_08715</name>
</gene>
<dbReference type="PANTHER" id="PTHR43424:SF1">
    <property type="entry name" value="LOCUS PUTATIVE PROTEIN 1-RELATED"/>
    <property type="match status" value="1"/>
</dbReference>
<feature type="transmembrane region" description="Helical" evidence="1">
    <location>
        <begin position="329"/>
        <end position="347"/>
    </location>
</feature>
<feature type="transmembrane region" description="Helical" evidence="1">
    <location>
        <begin position="211"/>
        <end position="228"/>
    </location>
</feature>
<feature type="transmembrane region" description="Helical" evidence="1">
    <location>
        <begin position="176"/>
        <end position="199"/>
    </location>
</feature>
<feature type="transmembrane region" description="Helical" evidence="1">
    <location>
        <begin position="80"/>
        <end position="99"/>
    </location>
</feature>
<dbReference type="Proteomes" id="UP000305939">
    <property type="component" value="Unassembled WGS sequence"/>
</dbReference>
<comment type="caution">
    <text evidence="2">The sequence shown here is derived from an EMBL/GenBank/DDBJ whole genome shotgun (WGS) entry which is preliminary data.</text>
</comment>
<feature type="transmembrane region" description="Helical" evidence="1">
    <location>
        <begin position="111"/>
        <end position="134"/>
    </location>
</feature>
<dbReference type="AlphaFoldDB" id="A0A4V3UY48"/>
<keyword evidence="1" id="KW-0472">Membrane</keyword>
<evidence type="ECO:0000313" key="2">
    <source>
        <dbReference type="EMBL" id="THD67726.1"/>
    </source>
</evidence>
<keyword evidence="1" id="KW-1133">Transmembrane helix</keyword>
<accession>A0A4V3UY48</accession>
<dbReference type="PANTHER" id="PTHR43424">
    <property type="entry name" value="LOCUS PUTATIVE PROTEIN 1-RELATED"/>
    <property type="match status" value="1"/>
</dbReference>
<keyword evidence="1" id="KW-0812">Transmembrane</keyword>
<feature type="transmembrane region" description="Helical" evidence="1">
    <location>
        <begin position="7"/>
        <end position="28"/>
    </location>
</feature>
<dbReference type="InterPro" id="IPR052556">
    <property type="entry name" value="PolySynth_Transporter"/>
</dbReference>
<feature type="transmembrane region" description="Helical" evidence="1">
    <location>
        <begin position="298"/>
        <end position="317"/>
    </location>
</feature>
<protein>
    <submittedName>
        <fullName evidence="2">Uncharacterized protein</fullName>
    </submittedName>
</protein>
<dbReference type="EMBL" id="SSMC01000002">
    <property type="protein sequence ID" value="THD67726.1"/>
    <property type="molecule type" value="Genomic_DNA"/>
</dbReference>
<feature type="transmembrane region" description="Helical" evidence="1">
    <location>
        <begin position="146"/>
        <end position="164"/>
    </location>
</feature>
<organism evidence="2 3">
    <name type="scientific">Robertkochia marina</name>
    <dbReference type="NCBI Taxonomy" id="1227945"/>
    <lineage>
        <taxon>Bacteria</taxon>
        <taxon>Pseudomonadati</taxon>
        <taxon>Bacteroidota</taxon>
        <taxon>Flavobacteriia</taxon>
        <taxon>Flavobacteriales</taxon>
        <taxon>Flavobacteriaceae</taxon>
        <taxon>Robertkochia</taxon>
    </lineage>
</organism>
<proteinExistence type="predicted"/>
<name>A0A4V3UY48_9FLAO</name>
<feature type="transmembrane region" description="Helical" evidence="1">
    <location>
        <begin position="248"/>
        <end position="271"/>
    </location>
</feature>
<dbReference type="RefSeq" id="WP_136335931.1">
    <property type="nucleotide sequence ID" value="NZ_SSMC01000002.1"/>
</dbReference>